<feature type="compositionally biased region" description="Acidic residues" evidence="1">
    <location>
        <begin position="812"/>
        <end position="852"/>
    </location>
</feature>
<feature type="compositionally biased region" description="Acidic residues" evidence="1">
    <location>
        <begin position="734"/>
        <end position="747"/>
    </location>
</feature>
<accession>A0AAN8E990</accession>
<feature type="compositionally biased region" description="Acidic residues" evidence="1">
    <location>
        <begin position="776"/>
        <end position="804"/>
    </location>
</feature>
<reference evidence="2 3" key="1">
    <citation type="submission" date="2022-12" db="EMBL/GenBank/DDBJ databases">
        <title>Genomic features and morphological characterization of a novel Knufia sp. strain isolated from spacecraft assembly facility.</title>
        <authorList>
            <person name="Teixeira M."/>
            <person name="Chander A.M."/>
            <person name="Stajich J.E."/>
            <person name="Venkateswaran K."/>
        </authorList>
    </citation>
    <scope>NUCLEOTIDE SEQUENCE [LARGE SCALE GENOMIC DNA]</scope>
    <source>
        <strain evidence="2 3">FJI-L2-BK-P2</strain>
    </source>
</reference>
<dbReference type="AlphaFoldDB" id="A0AAN8E990"/>
<protein>
    <submittedName>
        <fullName evidence="2">Uncharacterized protein</fullName>
    </submittedName>
</protein>
<feature type="compositionally biased region" description="Polar residues" evidence="1">
    <location>
        <begin position="26"/>
        <end position="43"/>
    </location>
</feature>
<sequence>MVKRELRNGRSYDTDAQPARKKRKTTSQQHTTRSGRIYNTSSVSREKQKQTKSTSKKADDRSRNNGSSADSPDHDTDPDQASAGAQTSASEPRNLSRLPDEVTLAILGQLMLPHYSTKRVTQFPRPIGSNRAITSVNKRLRGIALDEEMKNVLYVVFRLHMCDCIPFEGGSEDFAQNGWDQLKDYLELFSERSPDFIEEYNSIREDEASNPDELQTLSSVVIDLKEFDGDCQCDAIEVQEACYRANKLQDFLLCYLIEQITPLFQQIDITCIIYSRKCMDICDNLLEDMSHSIRRTNHTTVTQAGGLRDSRHNAQTLVQTLTADWDVTSLTACLLWSLNYYGSLLDEGMPSYYLATNEIIALDTYTRPALRLIGLSRRLGQLDEAGRRLFANIGNLHVLCMETFAHYRLRLSNSPEAQNHWSRNDDSEVPVHTQGRHRIWEGVAEVFKKRRQFAEENGHFVSAVDFWCSVKQAQADWELTQVRNVLAFPSEDELYEDEGYDSRLQAVAELMIHAQERFFWVEEQLKKRTLQDRAAVKKWRRRWLRWFQPVNKAVEKLDSFEHQRYEKAQYEEAAKRASHKTGGMSTRPIGSKIEKPKKKWKKYDYNKPVEKRFLEKPEACKLLINFRHEIYKLPVATPAANAPHGGDNDESGGNTTTAQETHEDAANDGGDQQQEEGPAVSEKEPSEGEISEDSASTEDIMALVSRRRSSSEYETTSDEDDDASDKDTTGAEGSSDETEDSEEEDDWDGKSPEQDDVVSESADDTGDDPDGSRELDEQDEEEGEEEGENEEVEEDEGDEEDEDNEHDKDDKDGEEDKEDEGDEDDENGEEGDDGEDHEEGEDKEDDGSEDGA</sequence>
<evidence type="ECO:0000313" key="3">
    <source>
        <dbReference type="Proteomes" id="UP001316803"/>
    </source>
</evidence>
<feature type="compositionally biased region" description="Basic and acidic residues" evidence="1">
    <location>
        <begin position="1"/>
        <end position="13"/>
    </location>
</feature>
<evidence type="ECO:0000313" key="2">
    <source>
        <dbReference type="EMBL" id="KAK5949544.1"/>
    </source>
</evidence>
<feature type="region of interest" description="Disordered" evidence="1">
    <location>
        <begin position="1"/>
        <end position="97"/>
    </location>
</feature>
<dbReference type="Proteomes" id="UP001316803">
    <property type="component" value="Unassembled WGS sequence"/>
</dbReference>
<dbReference type="EMBL" id="JAKLMC020000034">
    <property type="protein sequence ID" value="KAK5949544.1"/>
    <property type="molecule type" value="Genomic_DNA"/>
</dbReference>
<gene>
    <name evidence="2" type="ORF">OHC33_009351</name>
</gene>
<feature type="compositionally biased region" description="Acidic residues" evidence="1">
    <location>
        <begin position="715"/>
        <end position="724"/>
    </location>
</feature>
<proteinExistence type="predicted"/>
<name>A0AAN8E990_9EURO</name>
<comment type="caution">
    <text evidence="2">The sequence shown here is derived from an EMBL/GenBank/DDBJ whole genome shotgun (WGS) entry which is preliminary data.</text>
</comment>
<feature type="compositionally biased region" description="Acidic residues" evidence="1">
    <location>
        <begin position="687"/>
        <end position="696"/>
    </location>
</feature>
<evidence type="ECO:0000256" key="1">
    <source>
        <dbReference type="SAM" id="MobiDB-lite"/>
    </source>
</evidence>
<keyword evidence="3" id="KW-1185">Reference proteome</keyword>
<organism evidence="2 3">
    <name type="scientific">Knufia fluminis</name>
    <dbReference type="NCBI Taxonomy" id="191047"/>
    <lineage>
        <taxon>Eukaryota</taxon>
        <taxon>Fungi</taxon>
        <taxon>Dikarya</taxon>
        <taxon>Ascomycota</taxon>
        <taxon>Pezizomycotina</taxon>
        <taxon>Eurotiomycetes</taxon>
        <taxon>Chaetothyriomycetidae</taxon>
        <taxon>Chaetothyriales</taxon>
        <taxon>Trichomeriaceae</taxon>
        <taxon>Knufia</taxon>
    </lineage>
</organism>
<feature type="compositionally biased region" description="Acidic residues" evidence="1">
    <location>
        <begin position="754"/>
        <end position="769"/>
    </location>
</feature>
<feature type="region of interest" description="Disordered" evidence="1">
    <location>
        <begin position="638"/>
        <end position="852"/>
    </location>
</feature>
<feature type="region of interest" description="Disordered" evidence="1">
    <location>
        <begin position="572"/>
        <end position="593"/>
    </location>
</feature>
<feature type="compositionally biased region" description="Polar residues" evidence="1">
    <location>
        <begin position="83"/>
        <end position="93"/>
    </location>
</feature>